<dbReference type="InterPro" id="IPR018201">
    <property type="entry name" value="Ketoacyl_synth_AS"/>
</dbReference>
<dbReference type="SUPFAM" id="SSF52151">
    <property type="entry name" value="FabD/lysophospholipase-like"/>
    <property type="match status" value="1"/>
</dbReference>
<sequence length="1999" mass="208154">MPASRPRQVPIAVVGIGALMPGEHGAGGFWRTVVNGRDLMTEVPATRWLVEDYYDPDPTAPDKTYARRGAFLSDVEFDPMAFGILPNSLAATDTVQLLALTVAEQVLTDTGGLGGTDRDRVSVILGAGATELFTHMTARIQRPVWLKALRENGIPEVEAQAVCDSITGHYTPWQESTFPGLLGNVIAGRIANRFDLHGTNHVTDAACASSFAALSTAVSELSLGRADLVIGGGVDASNDAGTFMCFSKTPALSPSGDCRPFSDAADGTMLGEGIAMYALKRLADAERAGDRVYAVIRGIGTSSDGRSGAIYAPVPEGQARALRRTYEDAGYGPETVELVEAHGTGTGAGDAAEFAALRQVFEESGRQEGQWCALGSVKSQVGHTKGAAGAVGLLKSVLALHHKVLPPMIKVDRPDPAMRIDDSPFYLNTRSRPWVRSPDRPRRAAVSSFGFGGSNFHVTLEEYTPSPGSEARTAWRTRTAPTELVLLSAPSAATLLERGFDGDQPLAGIARRSQQDFRAHDPVRLAVVAADHDDLSDKLKQAFALIGRQPDRGFSTPTGVHYATGAATPGRIGFLFPGQGAQYVGMGADVAMLSPDAQAVWDRLGTTESGDRELHRVVFPPPAFSDGDRAGQQALLTRTEWAQPALAVHSLALVEVLRGLGLRPDCVAGHSFGELVALHAAGALEADALVSLARRRGELMRDAVATPGAMLAVAAGQARTEEVIAGCGVTEVWVANHNAPAQTVISGASGAVGTVERKLTAEGITTRRLEAATAFHSPLVAPASEPLLAHLRGITVGEPRIDVYGNADAAVYPTEPEEIRRRIAGHLAAPVLFSAGIEAMYAAGVRTFVEVGAGEALTGLVTQILGDRDHLAVALDRKGRNGITSLHDALGRLAARGVPLDHDHMWAPYAPPAAAAEERKPRMTVQINGRNQGRVYPPAGGAAALPPPNPLRVADVPPPAAQIPDRTTVAPVGPAVVEPAPSVGTLATPAPALSVPQAPAAGTDADWFTAIDNVQRYTAQAHEACQRMLTESHMAFLQMTETTFAAMLGAQAGPPTRTLAPVAPPVLPTLPEAAVPTVAAASVTPPAYSYAMPAATPVAAVPAPARAADTSPVVLPQQAAAAVPAAPGAPRDMSVEDFEELLLSVVAERTGYPVAMLNVDMELESDLGVDSIKRVEILSAMREKAGGHEEGQVGELLKLRTLRQIVDAFTATTAAPAAPIVSSAVVAPAATDTATAPAATAEVEPRGESFRPAELSRLAVRTVPTPAPGLTLAGLGDEPIAVTDDGHGIAERVAARLTGHGFPATVVPGVPPASRAVVHLGGLAPAGSPEAALEVQRDVFEAMRSVAPHFTAGGGLFVAVQDTGGDFGLRGSRPERAWLGGIAALARTAAREWTAATVKAIDCERGERDADAVAEAVVAELLDGGPAAEVGLRADGSRTTPVVTPVPAEPGPATRTGPGSVVVATGGARGVTAAALLDLARAHRPRIVLLGRTELSEEPPGLSAATDEPALTRALAERSGTATPAGIGAEARRILAVREVRSTVEALEDAGSEVRYIPVDVRDGEAVRSVLDGVRRDWGPVTGIVHGAGVLADRLIADKTDEQFDQVLATKVGGLRALLSATEDDPLDTIILFSSVAAVFGNVGQSDYAVANEVLNHVACAERARRPDCLVRSIAWGPWHGGMVTPALAAHFGRSGVPLIPVERGAAAFTAELNATGADTRVVIAAGEDLGSTAASPEPVAARFHVGAHTHPHLTDHTVADVPVLPVAVALDRFAAAAAAWRPDAGHLVLRDLRVFSKIALPDLDGAGHRLTLRGRRAATGSPADLEAELAGEDGTPHHRVQMEFLACPPPPAPWDVPQGLVTPEDTAIYDGRVLFHGPRFHALRTVHGVGTDGAEATVAGLTELGWGGDHWQLDAAATDGALQLALLWADRALGDATLPMAVAECRVHRRGPVPGTVRCVVRARKVHETGARCDAALIDPDGSPRVELLGVELVRRPS</sequence>
<dbReference type="InterPro" id="IPR049551">
    <property type="entry name" value="PKS_DH_C"/>
</dbReference>
<keyword evidence="13" id="KW-1185">Reference proteome</keyword>
<evidence type="ECO:0000256" key="5">
    <source>
        <dbReference type="ARBA" id="ARBA00023268"/>
    </source>
</evidence>
<dbReference type="InterPro" id="IPR036291">
    <property type="entry name" value="NAD(P)-bd_dom_sf"/>
</dbReference>
<dbReference type="Pfam" id="PF02801">
    <property type="entry name" value="Ketoacyl-synt_C"/>
    <property type="match status" value="1"/>
</dbReference>
<keyword evidence="3" id="KW-0808">Transferase</keyword>
<dbReference type="InterPro" id="IPR013968">
    <property type="entry name" value="PKS_KR"/>
</dbReference>
<keyword evidence="4" id="KW-0045">Antibiotic biosynthesis</keyword>
<reference evidence="12 13" key="1">
    <citation type="submission" date="2023-03" db="EMBL/GenBank/DDBJ databases">
        <title>Isolation and description of six Streptomyces strains from soil environments, able to metabolize different microbial glucans.</title>
        <authorList>
            <person name="Widen T."/>
            <person name="Larsbrink J."/>
        </authorList>
    </citation>
    <scope>NUCLEOTIDE SEQUENCE [LARGE SCALE GENOMIC DNA]</scope>
    <source>
        <strain evidence="12 13">Alt3</strain>
    </source>
</reference>
<dbReference type="InterPro" id="IPR036736">
    <property type="entry name" value="ACP-like_sf"/>
</dbReference>
<dbReference type="InterPro" id="IPR001227">
    <property type="entry name" value="Ac_transferase_dom_sf"/>
</dbReference>
<dbReference type="Gene3D" id="1.10.1200.10">
    <property type="entry name" value="ACP-like"/>
    <property type="match status" value="1"/>
</dbReference>
<dbReference type="SMART" id="SM00825">
    <property type="entry name" value="PKS_KS"/>
    <property type="match status" value="1"/>
</dbReference>
<keyword evidence="2" id="KW-0597">Phosphoprotein</keyword>
<evidence type="ECO:0000256" key="8">
    <source>
        <dbReference type="SAM" id="MobiDB-lite"/>
    </source>
</evidence>
<evidence type="ECO:0000256" key="6">
    <source>
        <dbReference type="ARBA" id="ARBA00023315"/>
    </source>
</evidence>
<keyword evidence="6" id="KW-0012">Acyltransferase</keyword>
<dbReference type="PROSITE" id="PS00606">
    <property type="entry name" value="KS3_1"/>
    <property type="match status" value="1"/>
</dbReference>
<dbReference type="SMART" id="SM00822">
    <property type="entry name" value="PKS_KR"/>
    <property type="match status" value="1"/>
</dbReference>
<dbReference type="InterPro" id="IPR016035">
    <property type="entry name" value="Acyl_Trfase/lysoPLipase"/>
</dbReference>
<dbReference type="InterPro" id="IPR042104">
    <property type="entry name" value="PKS_dehydratase_sf"/>
</dbReference>
<feature type="active site" description="Proton donor; for dehydratase activity" evidence="7">
    <location>
        <position position="1920"/>
    </location>
</feature>
<dbReference type="SUPFAM" id="SSF47336">
    <property type="entry name" value="ACP-like"/>
    <property type="match status" value="1"/>
</dbReference>
<dbReference type="SUPFAM" id="SSF53901">
    <property type="entry name" value="Thiolase-like"/>
    <property type="match status" value="1"/>
</dbReference>
<dbReference type="InterPro" id="IPR016039">
    <property type="entry name" value="Thiolase-like"/>
</dbReference>
<dbReference type="Pfam" id="PF00109">
    <property type="entry name" value="ketoacyl-synt"/>
    <property type="match status" value="1"/>
</dbReference>
<dbReference type="InterPro" id="IPR016036">
    <property type="entry name" value="Malonyl_transacylase_ACP-bd"/>
</dbReference>
<dbReference type="PANTHER" id="PTHR43775:SF51">
    <property type="entry name" value="INACTIVE PHENOLPHTHIOCEROL SYNTHESIS POLYKETIDE SYNTHASE TYPE I PKS1-RELATED"/>
    <property type="match status" value="1"/>
</dbReference>
<dbReference type="PRINTS" id="PR01483">
    <property type="entry name" value="FASYNTHASE"/>
</dbReference>
<dbReference type="InterPro" id="IPR020841">
    <property type="entry name" value="PKS_Beta-ketoAc_synthase_dom"/>
</dbReference>
<gene>
    <name evidence="12" type="ORF">P8A20_33045</name>
</gene>
<dbReference type="PANTHER" id="PTHR43775">
    <property type="entry name" value="FATTY ACID SYNTHASE"/>
    <property type="match status" value="1"/>
</dbReference>
<dbReference type="RefSeq" id="WP_306104821.1">
    <property type="nucleotide sequence ID" value="NZ_CP120983.1"/>
</dbReference>
<feature type="region of interest" description="Disordered" evidence="8">
    <location>
        <begin position="1437"/>
        <end position="1458"/>
    </location>
</feature>
<dbReference type="Pfam" id="PF08659">
    <property type="entry name" value="KR"/>
    <property type="match status" value="1"/>
</dbReference>
<evidence type="ECO:0000256" key="4">
    <source>
        <dbReference type="ARBA" id="ARBA00023194"/>
    </source>
</evidence>
<dbReference type="PROSITE" id="PS50075">
    <property type="entry name" value="CARRIER"/>
    <property type="match status" value="1"/>
</dbReference>
<evidence type="ECO:0000256" key="2">
    <source>
        <dbReference type="ARBA" id="ARBA00022553"/>
    </source>
</evidence>
<dbReference type="InterPro" id="IPR009081">
    <property type="entry name" value="PP-bd_ACP"/>
</dbReference>
<evidence type="ECO:0000259" key="10">
    <source>
        <dbReference type="PROSITE" id="PS52004"/>
    </source>
</evidence>
<name>A0ABY9JNG6_9ACTN</name>
<proteinExistence type="predicted"/>
<dbReference type="Proteomes" id="UP001224433">
    <property type="component" value="Chromosome"/>
</dbReference>
<feature type="region of interest" description="N-terminal hotdog fold" evidence="7">
    <location>
        <begin position="1727"/>
        <end position="1850"/>
    </location>
</feature>
<dbReference type="Gene3D" id="3.40.50.720">
    <property type="entry name" value="NAD(P)-binding Rossmann-like Domain"/>
    <property type="match status" value="1"/>
</dbReference>
<dbReference type="InterPro" id="IPR014043">
    <property type="entry name" value="Acyl_transferase_dom"/>
</dbReference>
<dbReference type="CDD" id="cd08953">
    <property type="entry name" value="KR_2_SDR_x"/>
    <property type="match status" value="1"/>
</dbReference>
<keyword evidence="1" id="KW-0596">Phosphopantetheine</keyword>
<dbReference type="CDD" id="cd00833">
    <property type="entry name" value="PKS"/>
    <property type="match status" value="1"/>
</dbReference>
<evidence type="ECO:0000256" key="3">
    <source>
        <dbReference type="ARBA" id="ARBA00022679"/>
    </source>
</evidence>
<evidence type="ECO:0000256" key="1">
    <source>
        <dbReference type="ARBA" id="ARBA00022450"/>
    </source>
</evidence>
<dbReference type="Pfam" id="PF00550">
    <property type="entry name" value="PP-binding"/>
    <property type="match status" value="1"/>
</dbReference>
<feature type="domain" description="PKS/mFAS DH" evidence="11">
    <location>
        <begin position="1727"/>
        <end position="1999"/>
    </location>
</feature>
<feature type="domain" description="Carrier" evidence="9">
    <location>
        <begin position="1133"/>
        <end position="1213"/>
    </location>
</feature>
<dbReference type="InterPro" id="IPR050091">
    <property type="entry name" value="PKS_NRPS_Biosynth_Enz"/>
</dbReference>
<dbReference type="Gene3D" id="3.10.129.110">
    <property type="entry name" value="Polyketide synthase dehydratase"/>
    <property type="match status" value="1"/>
</dbReference>
<dbReference type="InterPro" id="IPR049900">
    <property type="entry name" value="PKS_mFAS_DH"/>
</dbReference>
<organism evidence="12 13">
    <name type="scientific">Streptomyces glycanivorans</name>
    <dbReference type="NCBI Taxonomy" id="3033808"/>
    <lineage>
        <taxon>Bacteria</taxon>
        <taxon>Bacillati</taxon>
        <taxon>Actinomycetota</taxon>
        <taxon>Actinomycetes</taxon>
        <taxon>Kitasatosporales</taxon>
        <taxon>Streptomycetaceae</taxon>
        <taxon>Streptomyces</taxon>
    </lineage>
</organism>
<evidence type="ECO:0000259" key="11">
    <source>
        <dbReference type="PROSITE" id="PS52019"/>
    </source>
</evidence>
<evidence type="ECO:0000313" key="13">
    <source>
        <dbReference type="Proteomes" id="UP001224433"/>
    </source>
</evidence>
<feature type="domain" description="Ketosynthase family 3 (KS3)" evidence="10">
    <location>
        <begin position="8"/>
        <end position="462"/>
    </location>
</feature>
<dbReference type="PROSITE" id="PS52019">
    <property type="entry name" value="PKS_MFAS_DH"/>
    <property type="match status" value="1"/>
</dbReference>
<accession>A0ABY9JNG6</accession>
<dbReference type="Gene3D" id="3.40.47.10">
    <property type="match status" value="1"/>
</dbReference>
<dbReference type="PROSITE" id="PS52004">
    <property type="entry name" value="KS3_2"/>
    <property type="match status" value="1"/>
</dbReference>
<dbReference type="Pfam" id="PF14765">
    <property type="entry name" value="PS-DH"/>
    <property type="match status" value="1"/>
</dbReference>
<dbReference type="InterPro" id="IPR057326">
    <property type="entry name" value="KR_dom"/>
</dbReference>
<dbReference type="SMART" id="SM00827">
    <property type="entry name" value="PKS_AT"/>
    <property type="match status" value="1"/>
</dbReference>
<dbReference type="InterPro" id="IPR014030">
    <property type="entry name" value="Ketoacyl_synth_N"/>
</dbReference>
<feature type="region of interest" description="C-terminal hotdog fold" evidence="7">
    <location>
        <begin position="1861"/>
        <end position="1999"/>
    </location>
</feature>
<evidence type="ECO:0000256" key="7">
    <source>
        <dbReference type="PROSITE-ProRule" id="PRU01363"/>
    </source>
</evidence>
<dbReference type="Pfam" id="PF00698">
    <property type="entry name" value="Acyl_transf_1"/>
    <property type="match status" value="1"/>
</dbReference>
<dbReference type="Gene3D" id="3.40.366.10">
    <property type="entry name" value="Malonyl-Coenzyme A Acyl Carrier Protein, domain 2"/>
    <property type="match status" value="1"/>
</dbReference>
<dbReference type="SUPFAM" id="SSF55048">
    <property type="entry name" value="Probable ACP-binding domain of malonyl-CoA ACP transacylase"/>
    <property type="match status" value="1"/>
</dbReference>
<dbReference type="SUPFAM" id="SSF51735">
    <property type="entry name" value="NAD(P)-binding Rossmann-fold domains"/>
    <property type="match status" value="1"/>
</dbReference>
<keyword evidence="5" id="KW-0511">Multifunctional enzyme</keyword>
<evidence type="ECO:0000313" key="12">
    <source>
        <dbReference type="EMBL" id="WLQ68098.1"/>
    </source>
</evidence>
<evidence type="ECO:0000259" key="9">
    <source>
        <dbReference type="PROSITE" id="PS50075"/>
    </source>
</evidence>
<dbReference type="InterPro" id="IPR014031">
    <property type="entry name" value="Ketoacyl_synth_C"/>
</dbReference>
<dbReference type="InterPro" id="IPR003965">
    <property type="entry name" value="Fatty_acid_synthase"/>
</dbReference>
<feature type="active site" description="Proton acceptor; for dehydratase activity" evidence="7">
    <location>
        <position position="1757"/>
    </location>
</feature>
<protein>
    <submittedName>
        <fullName evidence="12">SDR family oxidoreductase</fullName>
    </submittedName>
</protein>
<dbReference type="EMBL" id="CP120983">
    <property type="protein sequence ID" value="WLQ68098.1"/>
    <property type="molecule type" value="Genomic_DNA"/>
</dbReference>